<evidence type="ECO:0000256" key="6">
    <source>
        <dbReference type="ARBA" id="ARBA00022475"/>
    </source>
</evidence>
<dbReference type="PANTHER" id="PTHR37531">
    <property type="entry name" value="HEME EXPORTER PROTEIN D"/>
    <property type="match status" value="1"/>
</dbReference>
<evidence type="ECO:0000256" key="4">
    <source>
        <dbReference type="ARBA" id="ARBA00016461"/>
    </source>
</evidence>
<accession>A0ABV2B353</accession>
<keyword evidence="8 12" id="KW-0812">Transmembrane</keyword>
<keyword evidence="9 12" id="KW-0201">Cytochrome c-type biogenesis</keyword>
<proteinExistence type="inferred from homology"/>
<name>A0ABV2B353_9GAMM</name>
<dbReference type="NCBIfam" id="TIGR03141">
    <property type="entry name" value="cytochro_ccmD"/>
    <property type="match status" value="1"/>
</dbReference>
<dbReference type="PANTHER" id="PTHR37531:SF1">
    <property type="entry name" value="HEME EXPORTER PROTEIN D"/>
    <property type="match status" value="1"/>
</dbReference>
<comment type="subcellular location">
    <subcellularLocation>
        <location evidence="2 12">Cell inner membrane</location>
        <topology evidence="2 12">Single-pass membrane protein</topology>
    </subcellularLocation>
</comment>
<evidence type="ECO:0000256" key="7">
    <source>
        <dbReference type="ARBA" id="ARBA00022519"/>
    </source>
</evidence>
<comment type="similarity">
    <text evidence="3 12">Belongs to the CcmD/CycX/HelD family.</text>
</comment>
<evidence type="ECO:0000256" key="3">
    <source>
        <dbReference type="ARBA" id="ARBA00008741"/>
    </source>
</evidence>
<evidence type="ECO:0000256" key="8">
    <source>
        <dbReference type="ARBA" id="ARBA00022692"/>
    </source>
</evidence>
<evidence type="ECO:0000256" key="11">
    <source>
        <dbReference type="ARBA" id="ARBA00023136"/>
    </source>
</evidence>
<dbReference type="InterPro" id="IPR007078">
    <property type="entry name" value="Haem_export_protD_CcmD"/>
</dbReference>
<sequence>MDDFWAMGGYAAYVWSSYGIAAVVLLGNIFGPLIAHRRIARRIKNEEFDD</sequence>
<comment type="function">
    <text evidence="1 12">Required for the export of heme to the periplasm for the biogenesis of c-type cytochromes.</text>
</comment>
<evidence type="ECO:0000256" key="12">
    <source>
        <dbReference type="RuleBase" id="RU363101"/>
    </source>
</evidence>
<keyword evidence="14" id="KW-1185">Reference proteome</keyword>
<keyword evidence="6 12" id="KW-1003">Cell membrane</keyword>
<organism evidence="13 14">
    <name type="scientific">Salinisphaera dokdonensis CL-ES53</name>
    <dbReference type="NCBI Taxonomy" id="1304272"/>
    <lineage>
        <taxon>Bacteria</taxon>
        <taxon>Pseudomonadati</taxon>
        <taxon>Pseudomonadota</taxon>
        <taxon>Gammaproteobacteria</taxon>
        <taxon>Salinisphaerales</taxon>
        <taxon>Salinisphaeraceae</taxon>
        <taxon>Salinisphaera</taxon>
    </lineage>
</organism>
<dbReference type="Proteomes" id="UP001460888">
    <property type="component" value="Unassembled WGS sequence"/>
</dbReference>
<evidence type="ECO:0000313" key="13">
    <source>
        <dbReference type="EMBL" id="MES1930299.1"/>
    </source>
</evidence>
<evidence type="ECO:0000313" key="14">
    <source>
        <dbReference type="Proteomes" id="UP001460888"/>
    </source>
</evidence>
<evidence type="ECO:0000256" key="9">
    <source>
        <dbReference type="ARBA" id="ARBA00022748"/>
    </source>
</evidence>
<evidence type="ECO:0000256" key="5">
    <source>
        <dbReference type="ARBA" id="ARBA00022448"/>
    </source>
</evidence>
<dbReference type="EMBL" id="APND01000004">
    <property type="protein sequence ID" value="MES1930299.1"/>
    <property type="molecule type" value="Genomic_DNA"/>
</dbReference>
<keyword evidence="11 12" id="KW-0472">Membrane</keyword>
<comment type="caution">
    <text evidence="13">The sequence shown here is derived from an EMBL/GenBank/DDBJ whole genome shotgun (WGS) entry which is preliminary data.</text>
</comment>
<reference evidence="13 14" key="1">
    <citation type="submission" date="2013-03" db="EMBL/GenBank/DDBJ databases">
        <title>Salinisphaera dokdonensis CL-ES53 Genome Sequencing.</title>
        <authorList>
            <person name="Li C."/>
            <person name="Lai Q."/>
            <person name="Shao Z."/>
        </authorList>
    </citation>
    <scope>NUCLEOTIDE SEQUENCE [LARGE SCALE GENOMIC DNA]</scope>
    <source>
        <strain evidence="13 14">CL-ES53</strain>
    </source>
</reference>
<keyword evidence="7 12" id="KW-0997">Cell inner membrane</keyword>
<keyword evidence="5 12" id="KW-0813">Transport</keyword>
<gene>
    <name evidence="13" type="ORF">SADO_13628</name>
</gene>
<protein>
    <recommendedName>
        <fullName evidence="4 12">Heme exporter protein D</fullName>
    </recommendedName>
</protein>
<dbReference type="Pfam" id="PF04995">
    <property type="entry name" value="CcmD"/>
    <property type="match status" value="1"/>
</dbReference>
<dbReference type="InterPro" id="IPR052075">
    <property type="entry name" value="Heme_exporter_D"/>
</dbReference>
<evidence type="ECO:0000256" key="2">
    <source>
        <dbReference type="ARBA" id="ARBA00004377"/>
    </source>
</evidence>
<evidence type="ECO:0000256" key="10">
    <source>
        <dbReference type="ARBA" id="ARBA00022989"/>
    </source>
</evidence>
<dbReference type="RefSeq" id="WP_353112373.1">
    <property type="nucleotide sequence ID" value="NZ_APND01000004.1"/>
</dbReference>
<keyword evidence="10 12" id="KW-1133">Transmembrane helix</keyword>
<evidence type="ECO:0000256" key="1">
    <source>
        <dbReference type="ARBA" id="ARBA00002442"/>
    </source>
</evidence>
<feature type="transmembrane region" description="Helical" evidence="12">
    <location>
        <begin position="12"/>
        <end position="35"/>
    </location>
</feature>